<keyword evidence="1" id="KW-0732">Signal</keyword>
<proteinExistence type="predicted"/>
<dbReference type="FunCoup" id="G0PAA3">
    <property type="interactions" value="1049"/>
</dbReference>
<dbReference type="OMA" id="GNSMQPE"/>
<evidence type="ECO:0000313" key="3">
    <source>
        <dbReference type="Proteomes" id="UP000008068"/>
    </source>
</evidence>
<evidence type="ECO:0000256" key="1">
    <source>
        <dbReference type="SAM" id="SignalP"/>
    </source>
</evidence>
<dbReference type="EMBL" id="GL380174">
    <property type="protein sequence ID" value="EGT49076.1"/>
    <property type="molecule type" value="Genomic_DNA"/>
</dbReference>
<gene>
    <name evidence="2" type="ORF">CAEBREN_00832</name>
</gene>
<protein>
    <submittedName>
        <fullName evidence="2">Uncharacterized protein</fullName>
    </submittedName>
</protein>
<dbReference type="eggNOG" id="ENOG502TIA5">
    <property type="taxonomic scope" value="Eukaryota"/>
</dbReference>
<dbReference type="OrthoDB" id="5865060at2759"/>
<dbReference type="InParanoid" id="G0PAA3"/>
<evidence type="ECO:0000313" key="2">
    <source>
        <dbReference type="EMBL" id="EGT49076.1"/>
    </source>
</evidence>
<dbReference type="AlphaFoldDB" id="G0PAA3"/>
<sequence length="153" mass="16169">MKFYSLFLVITMVIMTHGAPAPQIGGLGNAMQPEVHATGLIPMITGTNVPESEEEIEAPIYDEHEVEKVRGLAKQAIEDGRNPDKFISTPDTLLLVGIGETTPAPAAVSTSPHPIFTLPNGIPTITNEHLITVTTPATTTITATISSVTTVKA</sequence>
<accession>G0PAA3</accession>
<keyword evidence="3" id="KW-1185">Reference proteome</keyword>
<feature type="signal peptide" evidence="1">
    <location>
        <begin position="1"/>
        <end position="18"/>
    </location>
</feature>
<name>G0PAA3_CAEBE</name>
<feature type="chain" id="PRO_5003407169" evidence="1">
    <location>
        <begin position="19"/>
        <end position="153"/>
    </location>
</feature>
<reference evidence="3" key="1">
    <citation type="submission" date="2011-07" db="EMBL/GenBank/DDBJ databases">
        <authorList>
            <consortium name="Caenorhabditis brenneri Sequencing and Analysis Consortium"/>
            <person name="Wilson R.K."/>
        </authorList>
    </citation>
    <scope>NUCLEOTIDE SEQUENCE [LARGE SCALE GENOMIC DNA]</scope>
    <source>
        <strain evidence="3">PB2801</strain>
    </source>
</reference>
<dbReference type="HOGENOM" id="CLU_1714904_0_0_1"/>
<dbReference type="Proteomes" id="UP000008068">
    <property type="component" value="Unassembled WGS sequence"/>
</dbReference>
<organism evidence="3">
    <name type="scientific">Caenorhabditis brenneri</name>
    <name type="common">Nematode worm</name>
    <dbReference type="NCBI Taxonomy" id="135651"/>
    <lineage>
        <taxon>Eukaryota</taxon>
        <taxon>Metazoa</taxon>
        <taxon>Ecdysozoa</taxon>
        <taxon>Nematoda</taxon>
        <taxon>Chromadorea</taxon>
        <taxon>Rhabditida</taxon>
        <taxon>Rhabditina</taxon>
        <taxon>Rhabditomorpha</taxon>
        <taxon>Rhabditoidea</taxon>
        <taxon>Rhabditidae</taxon>
        <taxon>Peloderinae</taxon>
        <taxon>Caenorhabditis</taxon>
    </lineage>
</organism>